<keyword evidence="5" id="KW-0808">Transferase</keyword>
<comment type="catalytic activity">
    <reaction evidence="7">
        <text>2'-deoxyguanosine + phosphate = 2-deoxy-alpha-D-ribose 1-phosphate + guanine</text>
        <dbReference type="Rhea" id="RHEA:27738"/>
        <dbReference type="ChEBI" id="CHEBI:16235"/>
        <dbReference type="ChEBI" id="CHEBI:17172"/>
        <dbReference type="ChEBI" id="CHEBI:43474"/>
        <dbReference type="ChEBI" id="CHEBI:57259"/>
        <dbReference type="EC" id="2.4.2.1"/>
    </reaction>
</comment>
<comment type="catalytic activity">
    <reaction evidence="6">
        <text>inosine + phosphate = alpha-D-ribose 1-phosphate + hypoxanthine</text>
        <dbReference type="Rhea" id="RHEA:27646"/>
        <dbReference type="ChEBI" id="CHEBI:17368"/>
        <dbReference type="ChEBI" id="CHEBI:17596"/>
        <dbReference type="ChEBI" id="CHEBI:43474"/>
        <dbReference type="ChEBI" id="CHEBI:57720"/>
        <dbReference type="EC" id="2.4.2.1"/>
    </reaction>
</comment>
<dbReference type="EMBL" id="OC007375">
    <property type="protein sequence ID" value="CAD7266653.1"/>
    <property type="molecule type" value="Genomic_DNA"/>
</dbReference>
<accession>A0A7R9B624</accession>
<comment type="catalytic activity">
    <reaction evidence="9">
        <text>guanosine + phosphate = alpha-D-ribose 1-phosphate + guanine</text>
        <dbReference type="Rhea" id="RHEA:13233"/>
        <dbReference type="ChEBI" id="CHEBI:16235"/>
        <dbReference type="ChEBI" id="CHEBI:16750"/>
        <dbReference type="ChEBI" id="CHEBI:43474"/>
        <dbReference type="ChEBI" id="CHEBI:57720"/>
        <dbReference type="EC" id="2.4.2.1"/>
    </reaction>
</comment>
<name>A0A7R9B624_TIMSH</name>
<dbReference type="PANTHER" id="PTHR11904:SF9">
    <property type="entry name" value="PURINE NUCLEOSIDE PHOSPHORYLASE-RELATED"/>
    <property type="match status" value="1"/>
</dbReference>
<feature type="domain" description="Nucleoside phosphorylase" evidence="11">
    <location>
        <begin position="37"/>
        <end position="321"/>
    </location>
</feature>
<organism evidence="12">
    <name type="scientific">Timema shepardi</name>
    <name type="common">Walking stick</name>
    <dbReference type="NCBI Taxonomy" id="629360"/>
    <lineage>
        <taxon>Eukaryota</taxon>
        <taxon>Metazoa</taxon>
        <taxon>Ecdysozoa</taxon>
        <taxon>Arthropoda</taxon>
        <taxon>Hexapoda</taxon>
        <taxon>Insecta</taxon>
        <taxon>Pterygota</taxon>
        <taxon>Neoptera</taxon>
        <taxon>Polyneoptera</taxon>
        <taxon>Phasmatodea</taxon>
        <taxon>Timematodea</taxon>
        <taxon>Timematoidea</taxon>
        <taxon>Timematidae</taxon>
        <taxon>Timema</taxon>
    </lineage>
</organism>
<evidence type="ECO:0000259" key="11">
    <source>
        <dbReference type="Pfam" id="PF01048"/>
    </source>
</evidence>
<evidence type="ECO:0000256" key="7">
    <source>
        <dbReference type="ARBA" id="ARBA00023929"/>
    </source>
</evidence>
<dbReference type="CDD" id="cd09009">
    <property type="entry name" value="PNP-EcPNPII_like"/>
    <property type="match status" value="1"/>
</dbReference>
<evidence type="ECO:0000256" key="4">
    <source>
        <dbReference type="ARBA" id="ARBA00022676"/>
    </source>
</evidence>
<dbReference type="Pfam" id="PF01048">
    <property type="entry name" value="PNP_UDP_1"/>
    <property type="match status" value="1"/>
</dbReference>
<dbReference type="InterPro" id="IPR035994">
    <property type="entry name" value="Nucleoside_phosphorylase_sf"/>
</dbReference>
<dbReference type="GO" id="GO:0009116">
    <property type="term" value="P:nucleoside metabolic process"/>
    <property type="evidence" value="ECO:0007669"/>
    <property type="project" value="InterPro"/>
</dbReference>
<comment type="pathway">
    <text evidence="1">Purine metabolism; purine nucleoside salvage.</text>
</comment>
<evidence type="ECO:0000256" key="8">
    <source>
        <dbReference type="ARBA" id="ARBA00023950"/>
    </source>
</evidence>
<dbReference type="EC" id="2.4.2.1" evidence="3"/>
<dbReference type="GO" id="GO:0005737">
    <property type="term" value="C:cytoplasm"/>
    <property type="evidence" value="ECO:0007669"/>
    <property type="project" value="TreeGrafter"/>
</dbReference>
<evidence type="ECO:0000256" key="2">
    <source>
        <dbReference type="ARBA" id="ARBA00006751"/>
    </source>
</evidence>
<dbReference type="UniPathway" id="UPA00606"/>
<evidence type="ECO:0000256" key="3">
    <source>
        <dbReference type="ARBA" id="ARBA00011886"/>
    </source>
</evidence>
<dbReference type="GO" id="GO:0004731">
    <property type="term" value="F:purine-nucleoside phosphorylase activity"/>
    <property type="evidence" value="ECO:0007669"/>
    <property type="project" value="UniProtKB-EC"/>
</dbReference>
<comment type="catalytic activity">
    <reaction evidence="8">
        <text>2'-deoxyinosine + phosphate = 2-deoxy-alpha-D-ribose 1-phosphate + hypoxanthine</text>
        <dbReference type="Rhea" id="RHEA:27750"/>
        <dbReference type="ChEBI" id="CHEBI:17368"/>
        <dbReference type="ChEBI" id="CHEBI:28997"/>
        <dbReference type="ChEBI" id="CHEBI:43474"/>
        <dbReference type="ChEBI" id="CHEBI:57259"/>
        <dbReference type="EC" id="2.4.2.1"/>
    </reaction>
</comment>
<evidence type="ECO:0000256" key="6">
    <source>
        <dbReference type="ARBA" id="ARBA00023918"/>
    </source>
</evidence>
<reference evidence="12" key="1">
    <citation type="submission" date="2020-11" db="EMBL/GenBank/DDBJ databases">
        <authorList>
            <person name="Tran Van P."/>
        </authorList>
    </citation>
    <scope>NUCLEOTIDE SEQUENCE</scope>
</reference>
<dbReference type="SUPFAM" id="SSF53167">
    <property type="entry name" value="Purine and uridine phosphorylases"/>
    <property type="match status" value="1"/>
</dbReference>
<gene>
    <name evidence="12" type="ORF">TSIB3V08_LOCUS10668</name>
</gene>
<comment type="similarity">
    <text evidence="2">Belongs to the PNP/MTAP phosphorylase family.</text>
</comment>
<sequence>MNETSSKELAREQNIYTYDVLQEIAQFLMTRTKIKPKVGIILGTGLGPVADLMTDRTIIPYQDIPHFPLSTTPGHQGELVFGTLGTVPVICMKGRFHFFEGYPAWQCAMPIRVMKLLGVTYLIASNAAGALKEGYKVGDIMLIKDHINLLGMMGNSPLRGVNDERWATKRNVRSLEGRRVVNDERWATNRNVRSSEGRGVVNDERWATNRNVRFGVRFPPMNRAYDKSLLETAKQVAREMSIELDVHEGVYVCVGGPQFETIAEVNLLKILGCMSTVHEVVTAQHCGIRVFAFSIITNLCVIDYKSLEQADHVEVLSSARDQEYVLKKFVSRMVGHIGELIQT</sequence>
<protein>
    <recommendedName>
        <fullName evidence="3">purine-nucleoside phosphorylase</fullName>
        <ecNumber evidence="3">2.4.2.1</ecNumber>
    </recommendedName>
    <alternativeName>
        <fullName evidence="10">Inosine-guanosine phosphorylase</fullName>
    </alternativeName>
</protein>
<keyword evidence="4" id="KW-0328">Glycosyltransferase</keyword>
<dbReference type="Gene3D" id="3.40.50.1580">
    <property type="entry name" value="Nucleoside phosphorylase domain"/>
    <property type="match status" value="1"/>
</dbReference>
<evidence type="ECO:0000256" key="10">
    <source>
        <dbReference type="ARBA" id="ARBA00031036"/>
    </source>
</evidence>
<evidence type="ECO:0000256" key="1">
    <source>
        <dbReference type="ARBA" id="ARBA00005058"/>
    </source>
</evidence>
<dbReference type="AlphaFoldDB" id="A0A7R9B624"/>
<proteinExistence type="inferred from homology"/>
<evidence type="ECO:0000256" key="9">
    <source>
        <dbReference type="ARBA" id="ARBA00023970"/>
    </source>
</evidence>
<evidence type="ECO:0000313" key="12">
    <source>
        <dbReference type="EMBL" id="CAD7266653.1"/>
    </source>
</evidence>
<dbReference type="PANTHER" id="PTHR11904">
    <property type="entry name" value="METHYLTHIOADENOSINE/PURINE NUCLEOSIDE PHOSPHORYLASE"/>
    <property type="match status" value="1"/>
</dbReference>
<dbReference type="InterPro" id="IPR011268">
    <property type="entry name" value="Purine_phosphorylase"/>
</dbReference>
<dbReference type="InterPro" id="IPR000845">
    <property type="entry name" value="Nucleoside_phosphorylase_d"/>
</dbReference>
<evidence type="ECO:0000256" key="5">
    <source>
        <dbReference type="ARBA" id="ARBA00022679"/>
    </source>
</evidence>